<protein>
    <submittedName>
        <fullName evidence="2">Uncharacterized protein</fullName>
    </submittedName>
</protein>
<accession>A0ABV5CU95</accession>
<name>A0ABV5CU95_9ACTN</name>
<keyword evidence="1" id="KW-0472">Membrane</keyword>
<keyword evidence="1" id="KW-0812">Transmembrane</keyword>
<evidence type="ECO:0000313" key="2">
    <source>
        <dbReference type="EMBL" id="MFB6395490.1"/>
    </source>
</evidence>
<proteinExistence type="predicted"/>
<keyword evidence="3" id="KW-1185">Reference proteome</keyword>
<evidence type="ECO:0000313" key="3">
    <source>
        <dbReference type="Proteomes" id="UP001582793"/>
    </source>
</evidence>
<sequence length="77" mass="8371">MTHRGNRRRTALLAMGFVGALAAAAVALIAVLGFPGTGGQVDVHRVDTSPQDIREFWTPERMEKARQGDPMPVIVEE</sequence>
<evidence type="ECO:0000256" key="1">
    <source>
        <dbReference type="SAM" id="Phobius"/>
    </source>
</evidence>
<dbReference type="Proteomes" id="UP001582793">
    <property type="component" value="Unassembled WGS sequence"/>
</dbReference>
<dbReference type="EMBL" id="JBCGDC010000061">
    <property type="protein sequence ID" value="MFB6395490.1"/>
    <property type="molecule type" value="Genomic_DNA"/>
</dbReference>
<dbReference type="RefSeq" id="WP_357517090.1">
    <property type="nucleotide sequence ID" value="NZ_JBCGDC010000061.1"/>
</dbReference>
<gene>
    <name evidence="2" type="ORF">AAFH96_20585</name>
</gene>
<keyword evidence="1" id="KW-1133">Transmembrane helix</keyword>
<reference evidence="2 3" key="1">
    <citation type="submission" date="2024-04" db="EMBL/GenBank/DDBJ databases">
        <title>Polymorphospora sp. isolated from Baiyangdian Lake in Xiong'an New Area.</title>
        <authorList>
            <person name="Zhang X."/>
            <person name="Liu J."/>
        </authorList>
    </citation>
    <scope>NUCLEOTIDE SEQUENCE [LARGE SCALE GENOMIC DNA]</scope>
    <source>
        <strain evidence="2 3">2-325</strain>
    </source>
</reference>
<feature type="transmembrane region" description="Helical" evidence="1">
    <location>
        <begin position="12"/>
        <end position="34"/>
    </location>
</feature>
<organism evidence="2 3">
    <name type="scientific">Polymorphospora lycopeni</name>
    <dbReference type="NCBI Taxonomy" id="3140240"/>
    <lineage>
        <taxon>Bacteria</taxon>
        <taxon>Bacillati</taxon>
        <taxon>Actinomycetota</taxon>
        <taxon>Actinomycetes</taxon>
        <taxon>Micromonosporales</taxon>
        <taxon>Micromonosporaceae</taxon>
        <taxon>Polymorphospora</taxon>
    </lineage>
</organism>
<comment type="caution">
    <text evidence="2">The sequence shown here is derived from an EMBL/GenBank/DDBJ whole genome shotgun (WGS) entry which is preliminary data.</text>
</comment>